<dbReference type="InterPro" id="IPR003151">
    <property type="entry name" value="PIK-rel_kinase_FAT"/>
</dbReference>
<dbReference type="OrthoDB" id="2250022at2759"/>
<dbReference type="GO" id="GO:0016242">
    <property type="term" value="P:negative regulation of macroautophagy"/>
    <property type="evidence" value="ECO:0007669"/>
    <property type="project" value="TreeGrafter"/>
</dbReference>
<sequence length="250" mass="28967">FRAVLQIHKNQFVRAQSCIDNARDMLDTELTAMVGESYNRAYNAMVNVQMLSELEEVIQYKLVSERRKAIKSAWWNRLQGCQANVEEWHRILQVHSLVLTPQEDMKTWLKYASLCRKSGQLGLSQQTLVTLLEADPYLNQDKPIPSTYPMVTFAFMKHMWKSGQRQEAFKHLQYFVRTTLLPQVLPLGDLDDESEKKRNETISLLAKCHMKLGEWMTITEGVKGVNSNTIPHILQYHATATKYADKSYKV</sequence>
<name>A0A7M5X2B8_9CNID</name>
<dbReference type="AlphaFoldDB" id="A0A7M5X2B8"/>
<feature type="domain" description="FAT" evidence="1">
    <location>
        <begin position="1"/>
        <end position="250"/>
    </location>
</feature>
<dbReference type="GO" id="GO:0031931">
    <property type="term" value="C:TORC1 complex"/>
    <property type="evidence" value="ECO:0007669"/>
    <property type="project" value="TreeGrafter"/>
</dbReference>
<dbReference type="PANTHER" id="PTHR11139:SF9">
    <property type="entry name" value="SERINE_THREONINE-PROTEIN KINASE MTOR"/>
    <property type="match status" value="1"/>
</dbReference>
<dbReference type="InterPro" id="IPR014009">
    <property type="entry name" value="PIK_FAT"/>
</dbReference>
<dbReference type="GO" id="GO:0005737">
    <property type="term" value="C:cytoplasm"/>
    <property type="evidence" value="ECO:0007669"/>
    <property type="project" value="TreeGrafter"/>
</dbReference>
<dbReference type="Pfam" id="PF02259">
    <property type="entry name" value="FAT"/>
    <property type="match status" value="1"/>
</dbReference>
<keyword evidence="3" id="KW-1185">Reference proteome</keyword>
<reference evidence="2" key="1">
    <citation type="submission" date="2021-01" db="UniProtKB">
        <authorList>
            <consortium name="EnsemblMetazoa"/>
        </authorList>
    </citation>
    <scope>IDENTIFICATION</scope>
</reference>
<proteinExistence type="predicted"/>
<dbReference type="GO" id="GO:0031932">
    <property type="term" value="C:TORC2 complex"/>
    <property type="evidence" value="ECO:0007669"/>
    <property type="project" value="TreeGrafter"/>
</dbReference>
<dbReference type="EnsemblMetazoa" id="CLYHEMT016098.1">
    <property type="protein sequence ID" value="CLYHEMP016098.1"/>
    <property type="gene ID" value="CLYHEMG016098"/>
</dbReference>
<dbReference type="GO" id="GO:0038202">
    <property type="term" value="P:TORC1 signaling"/>
    <property type="evidence" value="ECO:0007669"/>
    <property type="project" value="TreeGrafter"/>
</dbReference>
<protein>
    <recommendedName>
        <fullName evidence="1">FAT domain-containing protein</fullName>
    </recommendedName>
</protein>
<dbReference type="InterPro" id="IPR050517">
    <property type="entry name" value="DDR_Repair_Kinase"/>
</dbReference>
<organism evidence="2 3">
    <name type="scientific">Clytia hemisphaerica</name>
    <dbReference type="NCBI Taxonomy" id="252671"/>
    <lineage>
        <taxon>Eukaryota</taxon>
        <taxon>Metazoa</taxon>
        <taxon>Cnidaria</taxon>
        <taxon>Hydrozoa</taxon>
        <taxon>Hydroidolina</taxon>
        <taxon>Leptothecata</taxon>
        <taxon>Obeliida</taxon>
        <taxon>Clytiidae</taxon>
        <taxon>Clytia</taxon>
    </lineage>
</organism>
<dbReference type="GO" id="GO:0004674">
    <property type="term" value="F:protein serine/threonine kinase activity"/>
    <property type="evidence" value="ECO:0007669"/>
    <property type="project" value="TreeGrafter"/>
</dbReference>
<dbReference type="Proteomes" id="UP000594262">
    <property type="component" value="Unplaced"/>
</dbReference>
<evidence type="ECO:0000259" key="1">
    <source>
        <dbReference type="PROSITE" id="PS51189"/>
    </source>
</evidence>
<dbReference type="PANTHER" id="PTHR11139">
    <property type="entry name" value="ATAXIA TELANGIECTASIA MUTATED ATM -RELATED"/>
    <property type="match status" value="1"/>
</dbReference>
<dbReference type="PROSITE" id="PS51189">
    <property type="entry name" value="FAT"/>
    <property type="match status" value="1"/>
</dbReference>
<dbReference type="GO" id="GO:0005634">
    <property type="term" value="C:nucleus"/>
    <property type="evidence" value="ECO:0007669"/>
    <property type="project" value="TreeGrafter"/>
</dbReference>
<accession>A0A7M5X2B8</accession>
<evidence type="ECO:0000313" key="2">
    <source>
        <dbReference type="EnsemblMetazoa" id="CLYHEMP016098.1"/>
    </source>
</evidence>
<evidence type="ECO:0000313" key="3">
    <source>
        <dbReference type="Proteomes" id="UP000594262"/>
    </source>
</evidence>